<evidence type="ECO:0000259" key="2">
    <source>
        <dbReference type="PROSITE" id="PS51886"/>
    </source>
</evidence>
<dbReference type="Pfam" id="PF07534">
    <property type="entry name" value="TLD"/>
    <property type="match status" value="1"/>
</dbReference>
<name>A0A7I4YDF1_HAECO</name>
<dbReference type="OrthoDB" id="289228at2759"/>
<dbReference type="PANTHER" id="PTHR23354:SF108">
    <property type="entry name" value="RE10231P"/>
    <property type="match status" value="1"/>
</dbReference>
<feature type="compositionally biased region" description="Polar residues" evidence="1">
    <location>
        <begin position="22"/>
        <end position="33"/>
    </location>
</feature>
<dbReference type="InterPro" id="IPR006571">
    <property type="entry name" value="TLDc_dom"/>
</dbReference>
<feature type="region of interest" description="Disordered" evidence="1">
    <location>
        <begin position="1"/>
        <end position="33"/>
    </location>
</feature>
<dbReference type="OMA" id="ILQPVHH"/>
<dbReference type="PROSITE" id="PS51886">
    <property type="entry name" value="TLDC"/>
    <property type="match status" value="1"/>
</dbReference>
<evidence type="ECO:0000313" key="3">
    <source>
        <dbReference type="Proteomes" id="UP000025227"/>
    </source>
</evidence>
<evidence type="ECO:0000256" key="1">
    <source>
        <dbReference type="SAM" id="MobiDB-lite"/>
    </source>
</evidence>
<reference evidence="4" key="1">
    <citation type="submission" date="2020-12" db="UniProtKB">
        <authorList>
            <consortium name="WormBaseParasite"/>
        </authorList>
    </citation>
    <scope>IDENTIFICATION</scope>
    <source>
        <strain evidence="4">MHco3</strain>
    </source>
</reference>
<dbReference type="PANTHER" id="PTHR23354">
    <property type="entry name" value="NUCLEOLAR PROTEIN 7/ESTROGEN RECEPTOR COACTIVATOR-RELATED"/>
    <property type="match status" value="1"/>
</dbReference>
<keyword evidence="3" id="KW-1185">Reference proteome</keyword>
<dbReference type="Proteomes" id="UP000025227">
    <property type="component" value="Unplaced"/>
</dbReference>
<organism evidence="3 4">
    <name type="scientific">Haemonchus contortus</name>
    <name type="common">Barber pole worm</name>
    <dbReference type="NCBI Taxonomy" id="6289"/>
    <lineage>
        <taxon>Eukaryota</taxon>
        <taxon>Metazoa</taxon>
        <taxon>Ecdysozoa</taxon>
        <taxon>Nematoda</taxon>
        <taxon>Chromadorea</taxon>
        <taxon>Rhabditida</taxon>
        <taxon>Rhabditina</taxon>
        <taxon>Rhabditomorpha</taxon>
        <taxon>Strongyloidea</taxon>
        <taxon>Trichostrongylidae</taxon>
        <taxon>Haemonchus</taxon>
    </lineage>
</organism>
<dbReference type="SMART" id="SM00584">
    <property type="entry name" value="TLDc"/>
    <property type="match status" value="1"/>
</dbReference>
<dbReference type="WBParaSite" id="HCON_00078310-00001">
    <property type="protein sequence ID" value="HCON_00078310-00001"/>
    <property type="gene ID" value="HCON_00078310"/>
</dbReference>
<proteinExistence type="predicted"/>
<protein>
    <submittedName>
        <fullName evidence="4">TLDc domain-containing protein</fullName>
    </submittedName>
</protein>
<sequence length="409" mass="45789">MCIPRKVESEEMGNTEAKAKVSKTSTPAPSMSDRSIDKRVEQAFVKLTGSTTNCLTFGNLKDVFSEGLAESLWNYLSDSKPYDDRLTLEEFARHAPSLWGTSTDVYVKVCQPVLTLVKNCSEAAGAGAVAGDEKFIGNLVHEMCERGSSVEEIVSWKRDMCPSFCNALRDLVLHVFLGYPFDNTEYSSEILTPMQMWYVQSSLQSTFFPKQTAKDSEEACESNVNHFWTPLYSTAVHGISVNRFENNVFDYRGPTVSIFQLTDGSVFVLATDDTWRHSGSRFGGQGTVLFEISPDLKRFSSPSPPIYCNFKIRSAAFGLSFLDKMKIDKEMGNVAAIEVWGCAPSSALQDQQRLRAWQSKQAEKIKKVPLPGNWDDNPDKTILEMAGIQFSNERKLMEMEAKARQNDNP</sequence>
<evidence type="ECO:0000313" key="4">
    <source>
        <dbReference type="WBParaSite" id="HCON_00078310-00001"/>
    </source>
</evidence>
<accession>A0A7I4YDF1</accession>
<feature type="domain" description="TLDc" evidence="2">
    <location>
        <begin position="189"/>
        <end position="343"/>
    </location>
</feature>
<dbReference type="AlphaFoldDB" id="A0A7I4YDF1"/>